<dbReference type="RefSeq" id="WP_224827973.1">
    <property type="nucleotide sequence ID" value="NZ_JAIVEF010000003.1"/>
</dbReference>
<evidence type="ECO:0000313" key="3">
    <source>
        <dbReference type="Proteomes" id="UP001595925"/>
    </source>
</evidence>
<dbReference type="InterPro" id="IPR000120">
    <property type="entry name" value="Amidase"/>
</dbReference>
<dbReference type="PROSITE" id="PS00571">
    <property type="entry name" value="AMIDASES"/>
    <property type="match status" value="1"/>
</dbReference>
<protein>
    <submittedName>
        <fullName evidence="2">Amidase</fullName>
    </submittedName>
</protein>
<comment type="caution">
    <text evidence="2">The sequence shown here is derived from an EMBL/GenBank/DDBJ whole genome shotgun (WGS) entry which is preliminary data.</text>
</comment>
<feature type="domain" description="Amidase" evidence="1">
    <location>
        <begin position="27"/>
        <end position="465"/>
    </location>
</feature>
<dbReference type="SUPFAM" id="SSF75304">
    <property type="entry name" value="Amidase signature (AS) enzymes"/>
    <property type="match status" value="1"/>
</dbReference>
<keyword evidence="3" id="KW-1185">Reference proteome</keyword>
<dbReference type="Proteomes" id="UP001595925">
    <property type="component" value="Unassembled WGS sequence"/>
</dbReference>
<dbReference type="InterPro" id="IPR023631">
    <property type="entry name" value="Amidase_dom"/>
</dbReference>
<evidence type="ECO:0000313" key="2">
    <source>
        <dbReference type="EMBL" id="MFC4986489.1"/>
    </source>
</evidence>
<name>A0ABD5Q9V8_9EURY</name>
<gene>
    <name evidence="2" type="ORF">ACFPFO_01595</name>
</gene>
<organism evidence="2 3">
    <name type="scientific">Saliphagus infecundisoli</name>
    <dbReference type="NCBI Taxonomy" id="1849069"/>
    <lineage>
        <taxon>Archaea</taxon>
        <taxon>Methanobacteriati</taxon>
        <taxon>Methanobacteriota</taxon>
        <taxon>Stenosarchaea group</taxon>
        <taxon>Halobacteria</taxon>
        <taxon>Halobacteriales</taxon>
        <taxon>Natrialbaceae</taxon>
        <taxon>Saliphagus</taxon>
    </lineage>
</organism>
<dbReference type="Pfam" id="PF01425">
    <property type="entry name" value="Amidase"/>
    <property type="match status" value="1"/>
</dbReference>
<proteinExistence type="predicted"/>
<dbReference type="InterPro" id="IPR020556">
    <property type="entry name" value="Amidase_CS"/>
</dbReference>
<dbReference type="PANTHER" id="PTHR11895">
    <property type="entry name" value="TRANSAMIDASE"/>
    <property type="match status" value="1"/>
</dbReference>
<evidence type="ECO:0000259" key="1">
    <source>
        <dbReference type="Pfam" id="PF01425"/>
    </source>
</evidence>
<dbReference type="Gene3D" id="3.90.1300.10">
    <property type="entry name" value="Amidase signature (AS) domain"/>
    <property type="match status" value="1"/>
</dbReference>
<dbReference type="InterPro" id="IPR036928">
    <property type="entry name" value="AS_sf"/>
</dbReference>
<dbReference type="EMBL" id="JBHSJG010000005">
    <property type="protein sequence ID" value="MFC4986489.1"/>
    <property type="molecule type" value="Genomic_DNA"/>
</dbReference>
<reference evidence="2 3" key="1">
    <citation type="journal article" date="2019" name="Int. J. Syst. Evol. Microbiol.">
        <title>The Global Catalogue of Microorganisms (GCM) 10K type strain sequencing project: providing services to taxonomists for standard genome sequencing and annotation.</title>
        <authorList>
            <consortium name="The Broad Institute Genomics Platform"/>
            <consortium name="The Broad Institute Genome Sequencing Center for Infectious Disease"/>
            <person name="Wu L."/>
            <person name="Ma J."/>
        </authorList>
    </citation>
    <scope>NUCLEOTIDE SEQUENCE [LARGE SCALE GENOMIC DNA]</scope>
    <source>
        <strain evidence="2 3">CGMCC 1.15824</strain>
    </source>
</reference>
<dbReference type="PANTHER" id="PTHR11895:SF7">
    <property type="entry name" value="GLUTAMYL-TRNA(GLN) AMIDOTRANSFERASE SUBUNIT A, MITOCHONDRIAL"/>
    <property type="match status" value="1"/>
</dbReference>
<accession>A0ABD5Q9V8</accession>
<dbReference type="AlphaFoldDB" id="A0ABD5Q9V8"/>
<sequence>MTTELRPRSAADLADLVRAGELAPTAVVDAHLERIRSRNDELTAFITVAGDHACERAREIESTVEAGESVGPLAGVPIALKDLTGFREGIRHTFGCRAFSDNVATHTAGFVERLEEAGAIVVGKTNTPEFGHKPVTDNLLVGPASNPFDPTRNAGGSSGGSAAAVADGMVPIGQGGDAAGSVRIPAAFCGVYGIKPSFGRIPGAARPDAFRHHSPFVDKGVLTRSVGDAALALSVMAAPDPRDPFSLPDDGVDYLAAPERPIDGWSIAYSPDLGIFPVSEAVREEIEDALSAFEAAGATVEPVEVDLGAPLETLRDRTRYGLMQAFSAKIADSIERGRGVDFLGDDAEDVPREFRERIRAGRNLSPVDLGRMDGVRTGIYDGVQDVFAEYDLLVTPTVSVPPISNDSLDDVRVDGEKVDSRADWLLTWPFNMTGHPAASVPAGSIDGLPVGMQVVGPRFGDGDVLAASGAVERERPWDGAYDRLP</sequence>